<dbReference type="GO" id="GO:0005516">
    <property type="term" value="F:calmodulin binding"/>
    <property type="evidence" value="ECO:0007669"/>
    <property type="project" value="UniProtKB-KW"/>
</dbReference>
<feature type="domain" description="PPIase FKBP-type" evidence="11">
    <location>
        <begin position="55"/>
        <end position="143"/>
    </location>
</feature>
<dbReference type="PANTHER" id="PTHR46512">
    <property type="entry name" value="PEPTIDYLPROLYL ISOMERASE"/>
    <property type="match status" value="1"/>
</dbReference>
<evidence type="ECO:0000256" key="6">
    <source>
        <dbReference type="ARBA" id="ARBA00022860"/>
    </source>
</evidence>
<dbReference type="FunFam" id="3.10.50.40:FF:000012">
    <property type="entry name" value="Peptidylprolyl isomerase"/>
    <property type="match status" value="1"/>
</dbReference>
<evidence type="ECO:0000256" key="3">
    <source>
        <dbReference type="ARBA" id="ARBA00013194"/>
    </source>
</evidence>
<keyword evidence="4" id="KW-0677">Repeat</keyword>
<evidence type="ECO:0000256" key="9">
    <source>
        <dbReference type="PROSITE-ProRule" id="PRU00339"/>
    </source>
</evidence>
<evidence type="ECO:0000313" key="12">
    <source>
        <dbReference type="EMBL" id="KAL3517849.1"/>
    </source>
</evidence>
<dbReference type="SUPFAM" id="SSF48452">
    <property type="entry name" value="TPR-like"/>
    <property type="match status" value="1"/>
</dbReference>
<dbReference type="PROSITE" id="PS50005">
    <property type="entry name" value="TPR"/>
    <property type="match status" value="1"/>
</dbReference>
<dbReference type="GO" id="GO:0070370">
    <property type="term" value="P:cellular heat acclimation"/>
    <property type="evidence" value="ECO:0007669"/>
    <property type="project" value="UniProtKB-ARBA"/>
</dbReference>
<dbReference type="EMBL" id="JBJUIK010000009">
    <property type="protein sequence ID" value="KAL3517849.1"/>
    <property type="molecule type" value="Genomic_DNA"/>
</dbReference>
<keyword evidence="7 8" id="KW-0413">Isomerase</keyword>
<dbReference type="Proteomes" id="UP001630127">
    <property type="component" value="Unassembled WGS sequence"/>
</dbReference>
<dbReference type="Pfam" id="PF00515">
    <property type="entry name" value="TPR_1"/>
    <property type="match status" value="1"/>
</dbReference>
<feature type="region of interest" description="Disordered" evidence="10">
    <location>
        <begin position="1"/>
        <end position="32"/>
    </location>
</feature>
<evidence type="ECO:0000256" key="4">
    <source>
        <dbReference type="ARBA" id="ARBA00022737"/>
    </source>
</evidence>
<comment type="caution">
    <text evidence="12">The sequence shown here is derived from an EMBL/GenBank/DDBJ whole genome shotgun (WGS) entry which is preliminary data.</text>
</comment>
<dbReference type="AlphaFoldDB" id="A0ABD2ZFG6"/>
<dbReference type="FunFam" id="3.10.50.40:FF:000022">
    <property type="entry name" value="Peptidylprolyl isomerase"/>
    <property type="match status" value="1"/>
</dbReference>
<sequence>MDEDFDMPAAEGMDDLDLPEDSSMTKVGEEKEIGKEGLKKKLLKEGEGWDTPDNGDEVEVHYTGTLLDGTKFDSSRDRDSPFKFTLGQGQVIKGWDVGIKTMKKGENAIFTIPPELAYGESGSPPTIPPNATLQFDVELLSWVSVKDICKDGGIFKKILAEGEKWENPKDFDEVFVKYEARLEDGTLIAKSDEVEFTVEEGHFCPALAKAVKTMKKGEKVLLTVKPQYGFGEKGRPASGDQGAVPPNATLNINLELVSWKIVSNVTIDNKVIKKILKEGEGFEKPNEGAVVKLKLIGKLQDGTVFVKKGHGDDENDLLEFKTDEEQVIEGLDKAAMTMKKGEVALLTIAPEYAFGSTESQQELAVVPPNSTLHYEAELVSFVKEKESWDMNTQEKIEAAGKKKEEGNVLFKAGKYAKASKRYEKAAKYIEYDTSFGEEEKKQSKALKISCNLNNGACKLKLKDYKQAEKLCTKVLELESSNVKALYRRAQAYMNLTDLDLAEIDIKKALEIDPNNRDVKLEYKALKEKVKDYNKKDAKFYGSMFAKLNNFESIDLNKTANKEAELVSLDSKA</sequence>
<reference evidence="12 13" key="1">
    <citation type="submission" date="2024-11" db="EMBL/GenBank/DDBJ databases">
        <title>A near-complete genome assembly of Cinchona calisaya.</title>
        <authorList>
            <person name="Lian D.C."/>
            <person name="Zhao X.W."/>
            <person name="Wei L."/>
        </authorList>
    </citation>
    <scope>NUCLEOTIDE SEQUENCE [LARGE SCALE GENOMIC DNA]</scope>
    <source>
        <tissue evidence="12">Nenye</tissue>
    </source>
</reference>
<protein>
    <recommendedName>
        <fullName evidence="3 8">peptidylprolyl isomerase</fullName>
        <ecNumber evidence="3 8">5.2.1.8</ecNumber>
    </recommendedName>
</protein>
<dbReference type="FunFam" id="3.10.50.40:FF:000017">
    <property type="entry name" value="Peptidylprolyl isomerase"/>
    <property type="match status" value="1"/>
</dbReference>
<evidence type="ECO:0000256" key="1">
    <source>
        <dbReference type="ARBA" id="ARBA00000971"/>
    </source>
</evidence>
<dbReference type="InterPro" id="IPR011990">
    <property type="entry name" value="TPR-like_helical_dom_sf"/>
</dbReference>
<dbReference type="PANTHER" id="PTHR46512:SF11">
    <property type="entry name" value="PEPTIDYLPROLYL ISOMERASE"/>
    <property type="match status" value="1"/>
</dbReference>
<comment type="similarity">
    <text evidence="2">Belongs to the FKBP-type PPIase family.</text>
</comment>
<keyword evidence="5 9" id="KW-0802">TPR repeat</keyword>
<name>A0ABD2ZFG6_9GENT</name>
<dbReference type="InterPro" id="IPR019734">
    <property type="entry name" value="TPR_rpt"/>
</dbReference>
<evidence type="ECO:0000256" key="8">
    <source>
        <dbReference type="PROSITE-ProRule" id="PRU00277"/>
    </source>
</evidence>
<accession>A0ABD2ZFG6</accession>
<comment type="catalytic activity">
    <reaction evidence="1 8">
        <text>[protein]-peptidylproline (omega=180) = [protein]-peptidylproline (omega=0)</text>
        <dbReference type="Rhea" id="RHEA:16237"/>
        <dbReference type="Rhea" id="RHEA-COMP:10747"/>
        <dbReference type="Rhea" id="RHEA-COMP:10748"/>
        <dbReference type="ChEBI" id="CHEBI:83833"/>
        <dbReference type="ChEBI" id="CHEBI:83834"/>
        <dbReference type="EC" id="5.2.1.8"/>
    </reaction>
</comment>
<dbReference type="Gene3D" id="1.25.40.10">
    <property type="entry name" value="Tetratricopeptide repeat domain"/>
    <property type="match status" value="1"/>
</dbReference>
<gene>
    <name evidence="12" type="ORF">ACH5RR_020438</name>
</gene>
<feature type="domain" description="PPIase FKBP-type" evidence="11">
    <location>
        <begin position="171"/>
        <end position="260"/>
    </location>
</feature>
<feature type="repeat" description="TPR" evidence="9">
    <location>
        <begin position="482"/>
        <end position="515"/>
    </location>
</feature>
<dbReference type="InterPro" id="IPR001179">
    <property type="entry name" value="PPIase_FKBP_dom"/>
</dbReference>
<organism evidence="12 13">
    <name type="scientific">Cinchona calisaya</name>
    <dbReference type="NCBI Taxonomy" id="153742"/>
    <lineage>
        <taxon>Eukaryota</taxon>
        <taxon>Viridiplantae</taxon>
        <taxon>Streptophyta</taxon>
        <taxon>Embryophyta</taxon>
        <taxon>Tracheophyta</taxon>
        <taxon>Spermatophyta</taxon>
        <taxon>Magnoliopsida</taxon>
        <taxon>eudicotyledons</taxon>
        <taxon>Gunneridae</taxon>
        <taxon>Pentapetalae</taxon>
        <taxon>asterids</taxon>
        <taxon>lamiids</taxon>
        <taxon>Gentianales</taxon>
        <taxon>Rubiaceae</taxon>
        <taxon>Cinchonoideae</taxon>
        <taxon>Cinchoneae</taxon>
        <taxon>Cinchona</taxon>
    </lineage>
</organism>
<evidence type="ECO:0000313" key="13">
    <source>
        <dbReference type="Proteomes" id="UP001630127"/>
    </source>
</evidence>
<keyword evidence="6" id="KW-0112">Calmodulin-binding</keyword>
<keyword evidence="13" id="KW-1185">Reference proteome</keyword>
<feature type="domain" description="PPIase FKBP-type" evidence="11">
    <location>
        <begin position="288"/>
        <end position="382"/>
    </location>
</feature>
<evidence type="ECO:0000256" key="10">
    <source>
        <dbReference type="SAM" id="MobiDB-lite"/>
    </source>
</evidence>
<evidence type="ECO:0000256" key="2">
    <source>
        <dbReference type="ARBA" id="ARBA00006577"/>
    </source>
</evidence>
<dbReference type="GO" id="GO:0003755">
    <property type="term" value="F:peptidyl-prolyl cis-trans isomerase activity"/>
    <property type="evidence" value="ECO:0007669"/>
    <property type="project" value="UniProtKB-KW"/>
</dbReference>
<dbReference type="InterPro" id="IPR050754">
    <property type="entry name" value="FKBP4/5/8-like"/>
</dbReference>
<evidence type="ECO:0000256" key="7">
    <source>
        <dbReference type="ARBA" id="ARBA00023235"/>
    </source>
</evidence>
<dbReference type="InterPro" id="IPR046357">
    <property type="entry name" value="PPIase_dom_sf"/>
</dbReference>
<proteinExistence type="inferred from homology"/>
<evidence type="ECO:0000256" key="5">
    <source>
        <dbReference type="ARBA" id="ARBA00022803"/>
    </source>
</evidence>
<dbReference type="Gene3D" id="3.10.50.40">
    <property type="match status" value="3"/>
</dbReference>
<dbReference type="PROSITE" id="PS50059">
    <property type="entry name" value="FKBP_PPIASE"/>
    <property type="match status" value="3"/>
</dbReference>
<dbReference type="SMART" id="SM00028">
    <property type="entry name" value="TPR"/>
    <property type="match status" value="3"/>
</dbReference>
<evidence type="ECO:0000259" key="11">
    <source>
        <dbReference type="PROSITE" id="PS50059"/>
    </source>
</evidence>
<dbReference type="FunFam" id="1.25.40.10:FF:000008">
    <property type="entry name" value="Peptidylprolyl isomerase"/>
    <property type="match status" value="1"/>
</dbReference>
<keyword evidence="8" id="KW-0697">Rotamase</keyword>
<feature type="compositionally biased region" description="Acidic residues" evidence="10">
    <location>
        <begin position="1"/>
        <end position="20"/>
    </location>
</feature>
<dbReference type="EC" id="5.2.1.8" evidence="3 8"/>
<dbReference type="Pfam" id="PF00254">
    <property type="entry name" value="FKBP_C"/>
    <property type="match status" value="3"/>
</dbReference>
<dbReference type="SUPFAM" id="SSF54534">
    <property type="entry name" value="FKBP-like"/>
    <property type="match status" value="3"/>
</dbReference>